<reference evidence="2 3" key="1">
    <citation type="submission" date="2016-10" db="EMBL/GenBank/DDBJ databases">
        <authorList>
            <person name="de Groot N.N."/>
        </authorList>
    </citation>
    <scope>NUCLEOTIDE SEQUENCE [LARGE SCALE GENOMIC DNA]</scope>
    <source>
        <strain evidence="2 3">CGMCC 1.10959</strain>
    </source>
</reference>
<gene>
    <name evidence="2" type="ORF">SAMN05216236_1502</name>
</gene>
<dbReference type="STRING" id="999627.SAMN05216236_1502"/>
<evidence type="ECO:0000313" key="2">
    <source>
        <dbReference type="EMBL" id="SFU20161.1"/>
    </source>
</evidence>
<organism evidence="2 3">
    <name type="scientific">Sedimentitalea nanhaiensis</name>
    <dbReference type="NCBI Taxonomy" id="999627"/>
    <lineage>
        <taxon>Bacteria</taxon>
        <taxon>Pseudomonadati</taxon>
        <taxon>Pseudomonadota</taxon>
        <taxon>Alphaproteobacteria</taxon>
        <taxon>Rhodobacterales</taxon>
        <taxon>Paracoccaceae</taxon>
        <taxon>Sedimentitalea</taxon>
    </lineage>
</organism>
<name>A0A1I7E8A9_9RHOB</name>
<protein>
    <submittedName>
        <fullName evidence="2">Uncharacterized protein</fullName>
    </submittedName>
</protein>
<evidence type="ECO:0000256" key="1">
    <source>
        <dbReference type="SAM" id="Phobius"/>
    </source>
</evidence>
<sequence length="124" mass="13629">MADDPDLQAEIAHSLVLLRDKLGIRATGLRTAMPKARRQLPRKVRKSAQILADAEPLLEHPKLRQTLDRASLTAAAGVLSAHLNDIDAADRRKGWWLGMLGGLAFNMLAFAALLIAVLVWRGYL</sequence>
<dbReference type="eggNOG" id="ENOG5032ZNG">
    <property type="taxonomic scope" value="Bacteria"/>
</dbReference>
<evidence type="ECO:0000313" key="3">
    <source>
        <dbReference type="Proteomes" id="UP000182466"/>
    </source>
</evidence>
<feature type="transmembrane region" description="Helical" evidence="1">
    <location>
        <begin position="95"/>
        <end position="120"/>
    </location>
</feature>
<proteinExistence type="predicted"/>
<keyword evidence="3" id="KW-1185">Reference proteome</keyword>
<dbReference type="RefSeq" id="WP_027261805.1">
    <property type="nucleotide sequence ID" value="NZ_FPAW01000050.1"/>
</dbReference>
<dbReference type="EMBL" id="FPAW01000050">
    <property type="protein sequence ID" value="SFU20161.1"/>
    <property type="molecule type" value="Genomic_DNA"/>
</dbReference>
<keyword evidence="1" id="KW-0472">Membrane</keyword>
<dbReference type="OrthoDB" id="7874312at2"/>
<dbReference type="Proteomes" id="UP000182466">
    <property type="component" value="Unassembled WGS sequence"/>
</dbReference>
<keyword evidence="1" id="KW-1133">Transmembrane helix</keyword>
<keyword evidence="1" id="KW-0812">Transmembrane</keyword>
<accession>A0A1I7E8A9</accession>
<dbReference type="AlphaFoldDB" id="A0A1I7E8A9"/>